<dbReference type="Gene3D" id="3.40.50.150">
    <property type="entry name" value="Vaccinia Virus protein VP39"/>
    <property type="match status" value="1"/>
</dbReference>
<feature type="repeat" description="PPR" evidence="2">
    <location>
        <begin position="463"/>
        <end position="497"/>
    </location>
</feature>
<dbReference type="InterPro" id="IPR011990">
    <property type="entry name" value="TPR-like_helical_dom_sf"/>
</dbReference>
<organism evidence="3 4">
    <name type="scientific">Durusdinium trenchii</name>
    <dbReference type="NCBI Taxonomy" id="1381693"/>
    <lineage>
        <taxon>Eukaryota</taxon>
        <taxon>Sar</taxon>
        <taxon>Alveolata</taxon>
        <taxon>Dinophyceae</taxon>
        <taxon>Suessiales</taxon>
        <taxon>Symbiodiniaceae</taxon>
        <taxon>Durusdinium</taxon>
    </lineage>
</organism>
<dbReference type="Pfam" id="PF13812">
    <property type="entry name" value="PPR_3"/>
    <property type="match status" value="1"/>
</dbReference>
<dbReference type="EMBL" id="CAXAMM010020557">
    <property type="protein sequence ID" value="CAK9048125.1"/>
    <property type="molecule type" value="Genomic_DNA"/>
</dbReference>
<protein>
    <submittedName>
        <fullName evidence="3">Pentatricopeptide repeat-containing protein At5g02860</fullName>
    </submittedName>
</protein>
<evidence type="ECO:0000313" key="3">
    <source>
        <dbReference type="EMBL" id="CAK9048125.1"/>
    </source>
</evidence>
<feature type="repeat" description="PPR" evidence="2">
    <location>
        <begin position="428"/>
        <end position="462"/>
    </location>
</feature>
<dbReference type="NCBIfam" id="TIGR00756">
    <property type="entry name" value="PPR"/>
    <property type="match status" value="5"/>
</dbReference>
<dbReference type="Gene3D" id="1.25.40.10">
    <property type="entry name" value="Tetratricopeptide repeat domain"/>
    <property type="match status" value="4"/>
</dbReference>
<dbReference type="InterPro" id="IPR007473">
    <property type="entry name" value="RlmJ"/>
</dbReference>
<evidence type="ECO:0000256" key="1">
    <source>
        <dbReference type="ARBA" id="ARBA00022737"/>
    </source>
</evidence>
<evidence type="ECO:0000313" key="4">
    <source>
        <dbReference type="Proteomes" id="UP001642464"/>
    </source>
</evidence>
<keyword evidence="4" id="KW-1185">Reference proteome</keyword>
<sequence>MACKSSRRAGHASMHTSVRWQSTTAPEILQLGKSHAWQAVTERLQLQPPTSKLLSAAISAYGSSAQWQLALDTLQQLCLEDLEPNVISFSACMNACEKGSRWEMALDLLSQMPEAQIEPNFISFGTALSALSKGEAWKEALQLLCELPERGIETGMISMNAALSACGRASKWQEATALFFKAHRQTLQPSVVSFSAAISACERGSQWESALCLFEDMQSSEITPNTISFSAVISACEKGGHWALALHFLSLTKDADVICYSAAMSACEKGEQWPSALQLLQQMPLRRCAPNTVSYNAAISACENGSCWEEALQLFESMVLRKLQPNVRTFNALISACPGWQMAAGLFGELRRLVLDPTVVSYNALMGRLETDGSAHWDESLRLLEELQEKAILPDVLTFNTAIAVNRQRKPVVNKLLAAMRSKNLVPDVISYNSAISSCQANSDWHDALQFLDEMYLSSVPVDRISYNAVLSCCFAASQWQKVFQLLDAMVAAGMAGFTASRYDHQSQAGSALDCFKHSVLVALLQRFAQDPAPFTYVDTHAGRGIYELAEDGNFRHGITRLVANNTSSFRCGPLAEFLAVQQKLFQGAPLANRQYMGSACLSLLYLRPHDEAVCFEYASEMKSELVQNFDRMKSDCHGRTRVFQENSYWWLLHHLSDGLTRRGLVFMDPPYEPYDEYMAWNLYVMRHVYHAWPGSCIAVWYPCFTDEQTESFYLQLQHLDVGDVLIADFGLPTQERSLQRSALAILRPPSESREQLLELLTELGQLMGGAAVKVFWLSEWLERNLQS</sequence>
<dbReference type="InterPro" id="IPR029063">
    <property type="entry name" value="SAM-dependent_MTases_sf"/>
</dbReference>
<feature type="repeat" description="PPR" evidence="2">
    <location>
        <begin position="190"/>
        <end position="224"/>
    </location>
</feature>
<keyword evidence="1" id="KW-0677">Repeat</keyword>
<dbReference type="InterPro" id="IPR002885">
    <property type="entry name" value="PPR_rpt"/>
</dbReference>
<comment type="caution">
    <text evidence="3">The sequence shown here is derived from an EMBL/GenBank/DDBJ whole genome shotgun (WGS) entry which is preliminary data.</text>
</comment>
<dbReference type="Proteomes" id="UP001642464">
    <property type="component" value="Unassembled WGS sequence"/>
</dbReference>
<accession>A0ABP0MD96</accession>
<dbReference type="PROSITE" id="PS51375">
    <property type="entry name" value="PPR"/>
    <property type="match status" value="8"/>
</dbReference>
<feature type="repeat" description="PPR" evidence="2">
    <location>
        <begin position="85"/>
        <end position="119"/>
    </location>
</feature>
<dbReference type="PANTHER" id="PTHR47447">
    <property type="entry name" value="OS03G0856100 PROTEIN"/>
    <property type="match status" value="1"/>
</dbReference>
<name>A0ABP0MD96_9DINO</name>
<dbReference type="SUPFAM" id="SSF53335">
    <property type="entry name" value="S-adenosyl-L-methionine-dependent methyltransferases"/>
    <property type="match status" value="1"/>
</dbReference>
<feature type="repeat" description="PPR" evidence="2">
    <location>
        <begin position="358"/>
        <end position="394"/>
    </location>
</feature>
<dbReference type="Pfam" id="PF01535">
    <property type="entry name" value="PPR"/>
    <property type="match status" value="3"/>
</dbReference>
<proteinExistence type="predicted"/>
<evidence type="ECO:0000256" key="2">
    <source>
        <dbReference type="PROSITE-ProRule" id="PRU00708"/>
    </source>
</evidence>
<dbReference type="PANTHER" id="PTHR47447:SF17">
    <property type="entry name" value="OS12G0638900 PROTEIN"/>
    <property type="match status" value="1"/>
</dbReference>
<feature type="repeat" description="PPR" evidence="2">
    <location>
        <begin position="120"/>
        <end position="154"/>
    </location>
</feature>
<gene>
    <name evidence="3" type="ORF">SCF082_LOCUS26848</name>
</gene>
<reference evidence="3 4" key="1">
    <citation type="submission" date="2024-02" db="EMBL/GenBank/DDBJ databases">
        <authorList>
            <person name="Chen Y."/>
            <person name="Shah S."/>
            <person name="Dougan E. K."/>
            <person name="Thang M."/>
            <person name="Chan C."/>
        </authorList>
    </citation>
    <scope>NUCLEOTIDE SEQUENCE [LARGE SCALE GENOMIC DNA]</scope>
</reference>
<feature type="repeat" description="PPR" evidence="2">
    <location>
        <begin position="256"/>
        <end position="290"/>
    </location>
</feature>
<feature type="repeat" description="PPR" evidence="2">
    <location>
        <begin position="291"/>
        <end position="325"/>
    </location>
</feature>
<dbReference type="Pfam" id="PF13041">
    <property type="entry name" value="PPR_2"/>
    <property type="match status" value="2"/>
</dbReference>
<dbReference type="Pfam" id="PF04378">
    <property type="entry name" value="RsmJ"/>
    <property type="match status" value="1"/>
</dbReference>